<protein>
    <submittedName>
        <fullName evidence="1">Uncharacterized protein</fullName>
    </submittedName>
</protein>
<name>A0A8X6U2P2_NEPPI</name>
<dbReference type="AlphaFoldDB" id="A0A8X6U2P2"/>
<reference evidence="1" key="1">
    <citation type="submission" date="2020-08" db="EMBL/GenBank/DDBJ databases">
        <title>Multicomponent nature underlies the extraordinary mechanical properties of spider dragline silk.</title>
        <authorList>
            <person name="Kono N."/>
            <person name="Nakamura H."/>
            <person name="Mori M."/>
            <person name="Yoshida Y."/>
            <person name="Ohtoshi R."/>
            <person name="Malay A.D."/>
            <person name="Moran D.A.P."/>
            <person name="Tomita M."/>
            <person name="Numata K."/>
            <person name="Arakawa K."/>
        </authorList>
    </citation>
    <scope>NUCLEOTIDE SEQUENCE</scope>
</reference>
<dbReference type="EMBL" id="BMAW01117562">
    <property type="protein sequence ID" value="GFT75790.1"/>
    <property type="molecule type" value="Genomic_DNA"/>
</dbReference>
<dbReference type="Proteomes" id="UP000887013">
    <property type="component" value="Unassembled WGS sequence"/>
</dbReference>
<proteinExistence type="predicted"/>
<keyword evidence="2" id="KW-1185">Reference proteome</keyword>
<sequence length="163" mass="18333">MNVDVVKFELDGASSEEKPGQYPKAEHARVIGDLDFRPTCSDSVQGGELSSGAKDAVSIMYTRYAATTLKAMQPWRANSHVKSRWQSILRKTSFDPLRCFPAICLAFTCEPVLLCPCNVNILPSRGWAVIRRGRGGQWDAVSWIAMSHYLQPRGLLWYLKRVE</sequence>
<gene>
    <name evidence="1" type="ORF">NPIL_346811</name>
</gene>
<organism evidence="1 2">
    <name type="scientific">Nephila pilipes</name>
    <name type="common">Giant wood spider</name>
    <name type="synonym">Nephila maculata</name>
    <dbReference type="NCBI Taxonomy" id="299642"/>
    <lineage>
        <taxon>Eukaryota</taxon>
        <taxon>Metazoa</taxon>
        <taxon>Ecdysozoa</taxon>
        <taxon>Arthropoda</taxon>
        <taxon>Chelicerata</taxon>
        <taxon>Arachnida</taxon>
        <taxon>Araneae</taxon>
        <taxon>Araneomorphae</taxon>
        <taxon>Entelegynae</taxon>
        <taxon>Araneoidea</taxon>
        <taxon>Nephilidae</taxon>
        <taxon>Nephila</taxon>
    </lineage>
</organism>
<comment type="caution">
    <text evidence="1">The sequence shown here is derived from an EMBL/GenBank/DDBJ whole genome shotgun (WGS) entry which is preliminary data.</text>
</comment>
<evidence type="ECO:0000313" key="2">
    <source>
        <dbReference type="Proteomes" id="UP000887013"/>
    </source>
</evidence>
<evidence type="ECO:0000313" key="1">
    <source>
        <dbReference type="EMBL" id="GFT75790.1"/>
    </source>
</evidence>
<accession>A0A8X6U2P2</accession>